<dbReference type="AlphaFoldDB" id="M2Z6Y3"/>
<reference evidence="13 14" key="1">
    <citation type="journal article" date="2014" name="Genome Announc.">
        <title>Draft Genome Sequence of Magnetospirillum sp. Strain SO-1, a Freshwater Magnetotactic Bacterium Isolated from the Ol'khovka River, Russia.</title>
        <authorList>
            <person name="Grouzdev D.S."/>
            <person name="Dziuba M.V."/>
            <person name="Sukhacheva M.S."/>
            <person name="Mardanov A.V."/>
            <person name="Beletskiy A.V."/>
            <person name="Kuznetsov B.B."/>
            <person name="Skryabin K.G."/>
        </authorList>
    </citation>
    <scope>NUCLEOTIDE SEQUENCE [LARGE SCALE GENOMIC DNA]</scope>
    <source>
        <strain evidence="13 14">SO-1</strain>
    </source>
</reference>
<dbReference type="OrthoDB" id="9795133at2"/>
<dbReference type="EC" id="2.7.13.3" evidence="2"/>
<dbReference type="SMART" id="SM00086">
    <property type="entry name" value="PAC"/>
    <property type="match status" value="1"/>
</dbReference>
<protein>
    <recommendedName>
        <fullName evidence="2">histidine kinase</fullName>
        <ecNumber evidence="2">2.7.13.3</ecNumber>
    </recommendedName>
</protein>
<dbReference type="GO" id="GO:0005524">
    <property type="term" value="F:ATP binding"/>
    <property type="evidence" value="ECO:0007669"/>
    <property type="project" value="UniProtKB-KW"/>
</dbReference>
<dbReference type="InterPro" id="IPR005467">
    <property type="entry name" value="His_kinase_dom"/>
</dbReference>
<evidence type="ECO:0000256" key="3">
    <source>
        <dbReference type="ARBA" id="ARBA00022553"/>
    </source>
</evidence>
<evidence type="ECO:0000259" key="11">
    <source>
        <dbReference type="PROSITE" id="PS50112"/>
    </source>
</evidence>
<dbReference type="InterPro" id="IPR036097">
    <property type="entry name" value="HisK_dim/P_sf"/>
</dbReference>
<evidence type="ECO:0000256" key="4">
    <source>
        <dbReference type="ARBA" id="ARBA00022679"/>
    </source>
</evidence>
<feature type="domain" description="PAS" evidence="11">
    <location>
        <begin position="288"/>
        <end position="360"/>
    </location>
</feature>
<dbReference type="Pfam" id="PF02518">
    <property type="entry name" value="HATPase_c"/>
    <property type="match status" value="1"/>
</dbReference>
<dbReference type="PANTHER" id="PTHR43065">
    <property type="entry name" value="SENSOR HISTIDINE KINASE"/>
    <property type="match status" value="1"/>
</dbReference>
<dbReference type="SUPFAM" id="SSF47384">
    <property type="entry name" value="Homodimeric domain of signal transducing histidine kinase"/>
    <property type="match status" value="1"/>
</dbReference>
<dbReference type="SUPFAM" id="SSF55874">
    <property type="entry name" value="ATPase domain of HSP90 chaperone/DNA topoisomerase II/histidine kinase"/>
    <property type="match status" value="1"/>
</dbReference>
<keyword evidence="9" id="KW-0812">Transmembrane</keyword>
<feature type="transmembrane region" description="Helical" evidence="9">
    <location>
        <begin position="253"/>
        <end position="272"/>
    </location>
</feature>
<dbReference type="CDD" id="cd18773">
    <property type="entry name" value="PDC1_HK_sensor"/>
    <property type="match status" value="1"/>
</dbReference>
<dbReference type="GO" id="GO:0000155">
    <property type="term" value="F:phosphorelay sensor kinase activity"/>
    <property type="evidence" value="ECO:0007669"/>
    <property type="project" value="InterPro"/>
</dbReference>
<dbReference type="Gene3D" id="1.10.287.130">
    <property type="match status" value="1"/>
</dbReference>
<dbReference type="EMBL" id="AONQ01000023">
    <property type="protein sequence ID" value="EME70070.1"/>
    <property type="molecule type" value="Genomic_DNA"/>
</dbReference>
<dbReference type="CDD" id="cd00130">
    <property type="entry name" value="PAS"/>
    <property type="match status" value="1"/>
</dbReference>
<feature type="domain" description="PAC" evidence="12">
    <location>
        <begin position="364"/>
        <end position="416"/>
    </location>
</feature>
<keyword evidence="4" id="KW-0808">Transferase</keyword>
<dbReference type="PRINTS" id="PR00344">
    <property type="entry name" value="BCTRLSENSOR"/>
</dbReference>
<keyword evidence="14" id="KW-1185">Reference proteome</keyword>
<dbReference type="SMART" id="SM00387">
    <property type="entry name" value="HATPase_c"/>
    <property type="match status" value="1"/>
</dbReference>
<dbReference type="PROSITE" id="PS50109">
    <property type="entry name" value="HIS_KIN"/>
    <property type="match status" value="1"/>
</dbReference>
<dbReference type="InterPro" id="IPR003661">
    <property type="entry name" value="HisK_dim/P_dom"/>
</dbReference>
<keyword evidence="3" id="KW-0597">Phosphoprotein</keyword>
<keyword evidence="8" id="KW-0902">Two-component regulatory system</keyword>
<dbReference type="InterPro" id="IPR035965">
    <property type="entry name" value="PAS-like_dom_sf"/>
</dbReference>
<evidence type="ECO:0000256" key="9">
    <source>
        <dbReference type="SAM" id="Phobius"/>
    </source>
</evidence>
<name>M2Z6Y3_9PROT</name>
<evidence type="ECO:0000313" key="13">
    <source>
        <dbReference type="EMBL" id="EME70070.1"/>
    </source>
</evidence>
<dbReference type="NCBIfam" id="TIGR00229">
    <property type="entry name" value="sensory_box"/>
    <property type="match status" value="1"/>
</dbReference>
<dbReference type="Gene3D" id="3.30.450.20">
    <property type="entry name" value="PAS domain"/>
    <property type="match status" value="1"/>
</dbReference>
<proteinExistence type="predicted"/>
<dbReference type="InterPro" id="IPR000700">
    <property type="entry name" value="PAS-assoc_C"/>
</dbReference>
<dbReference type="PANTHER" id="PTHR43065:SF10">
    <property type="entry name" value="PEROXIDE STRESS-ACTIVATED HISTIDINE KINASE MAK3"/>
    <property type="match status" value="1"/>
</dbReference>
<comment type="catalytic activity">
    <reaction evidence="1">
        <text>ATP + protein L-histidine = ADP + protein N-phospho-L-histidine.</text>
        <dbReference type="EC" id="2.7.13.3"/>
    </reaction>
</comment>
<dbReference type="SMART" id="SM00388">
    <property type="entry name" value="HisKA"/>
    <property type="match status" value="1"/>
</dbReference>
<feature type="domain" description="Histidine kinase" evidence="10">
    <location>
        <begin position="436"/>
        <end position="655"/>
    </location>
</feature>
<dbReference type="Pfam" id="PF00989">
    <property type="entry name" value="PAS"/>
    <property type="match status" value="1"/>
</dbReference>
<dbReference type="Gene3D" id="3.30.565.10">
    <property type="entry name" value="Histidine kinase-like ATPase, C-terminal domain"/>
    <property type="match status" value="1"/>
</dbReference>
<sequence length="656" mass="72406">MSPRKALRDRHAIQAMPVVAMGLVVMLLGVLLWLLHRNEVEEEKRVLIQDILWVEQNLHFHLSSGVERLEQLADLAGRDGGPHSGEFGLQGRALIATSPEIERIIVRDADGAVLHALPPSEAGGAAGGDPQWPASHALARLSGRPVYGPPFTVEGKGARFEVEVPVFRGGHFAGTVAGVFSLDSMLARHVPWWFAQAYRLEIIDANGALVAAKSQLSPSEPGASYSLRFEPPGHGLELVAIAYHSDPQLLRNVLAAAIFILSILSLSSLWALRRHVRRRLAAEQALRTEHSFRKAMEDSLTVGMRARDLEGRITYVNPAFCHMVGWTAEELVGTVPPMLYWVPEDLEHTYELHRAVLRGEAPVEGFELVFRRKNGERFNALIYEAPLIDSEGRHTGWMASVLDVTERKRAEELSRQHQEKLQHTARLITMGEMASTLAHELNQPLSAIASYAAGCLNRLSAGDARAEELVPPLTKLGAQAQRAGQIIRRIHDFVRKSEPMVVPCFLDEIIEGAVGFLEPDARKRGIRIDLDLALEPKTARPRVEADHILIEQVILNLVRNAMEAMGQTPRAQRILSISLQSRDGQARLRVADRGSGIAPEVASNLFSPFFTTKEAGMGMGLNICRSIVEAHRGHLWFEPNPEGGSIFLFTLPEMAG</sequence>
<comment type="caution">
    <text evidence="13">The sequence shown here is derived from an EMBL/GenBank/DDBJ whole genome shotgun (WGS) entry which is preliminary data.</text>
</comment>
<evidence type="ECO:0000256" key="8">
    <source>
        <dbReference type="ARBA" id="ARBA00023012"/>
    </source>
</evidence>
<dbReference type="CDD" id="cd00082">
    <property type="entry name" value="HisKA"/>
    <property type="match status" value="1"/>
</dbReference>
<dbReference type="InterPro" id="IPR004358">
    <property type="entry name" value="Sig_transdc_His_kin-like_C"/>
</dbReference>
<dbReference type="RefSeq" id="WP_008617055.1">
    <property type="nucleotide sequence ID" value="NZ_AONQ01000023.1"/>
</dbReference>
<dbReference type="InterPro" id="IPR003594">
    <property type="entry name" value="HATPase_dom"/>
</dbReference>
<dbReference type="InterPro" id="IPR036890">
    <property type="entry name" value="HATPase_C_sf"/>
</dbReference>
<dbReference type="STRING" id="1244869.H261_10324"/>
<accession>M2Z6Y3</accession>
<dbReference type="PROSITE" id="PS50112">
    <property type="entry name" value="PAS"/>
    <property type="match status" value="1"/>
</dbReference>
<dbReference type="PROSITE" id="PS50113">
    <property type="entry name" value="PAC"/>
    <property type="match status" value="1"/>
</dbReference>
<keyword evidence="6" id="KW-0418">Kinase</keyword>
<evidence type="ECO:0000256" key="7">
    <source>
        <dbReference type="ARBA" id="ARBA00022840"/>
    </source>
</evidence>
<dbReference type="PATRIC" id="fig|1244869.3.peg.2091"/>
<dbReference type="InterPro" id="IPR013767">
    <property type="entry name" value="PAS_fold"/>
</dbReference>
<dbReference type="GO" id="GO:0006355">
    <property type="term" value="P:regulation of DNA-templated transcription"/>
    <property type="evidence" value="ECO:0007669"/>
    <property type="project" value="InterPro"/>
</dbReference>
<dbReference type="SMART" id="SM00091">
    <property type="entry name" value="PAS"/>
    <property type="match status" value="1"/>
</dbReference>
<gene>
    <name evidence="13" type="ORF">H261_10324</name>
</gene>
<evidence type="ECO:0000256" key="6">
    <source>
        <dbReference type="ARBA" id="ARBA00022777"/>
    </source>
</evidence>
<feature type="transmembrane region" description="Helical" evidence="9">
    <location>
        <begin position="12"/>
        <end position="35"/>
    </location>
</feature>
<keyword evidence="5" id="KW-0547">Nucleotide-binding</keyword>
<evidence type="ECO:0000313" key="14">
    <source>
        <dbReference type="Proteomes" id="UP000011744"/>
    </source>
</evidence>
<keyword evidence="9" id="KW-0472">Membrane</keyword>
<dbReference type="InterPro" id="IPR000014">
    <property type="entry name" value="PAS"/>
</dbReference>
<evidence type="ECO:0000259" key="12">
    <source>
        <dbReference type="PROSITE" id="PS50113"/>
    </source>
</evidence>
<keyword evidence="7" id="KW-0067">ATP-binding</keyword>
<dbReference type="eggNOG" id="COG2202">
    <property type="taxonomic scope" value="Bacteria"/>
</dbReference>
<dbReference type="eggNOG" id="COG4191">
    <property type="taxonomic scope" value="Bacteria"/>
</dbReference>
<dbReference type="InterPro" id="IPR001610">
    <property type="entry name" value="PAC"/>
</dbReference>
<keyword evidence="9" id="KW-1133">Transmembrane helix</keyword>
<dbReference type="Pfam" id="PF00512">
    <property type="entry name" value="HisKA"/>
    <property type="match status" value="1"/>
</dbReference>
<dbReference type="Proteomes" id="UP000011744">
    <property type="component" value="Unassembled WGS sequence"/>
</dbReference>
<dbReference type="SUPFAM" id="SSF55785">
    <property type="entry name" value="PYP-like sensor domain (PAS domain)"/>
    <property type="match status" value="1"/>
</dbReference>
<organism evidence="13 14">
    <name type="scientific">Paramagnetospirillum caucaseum</name>
    <dbReference type="NCBI Taxonomy" id="1244869"/>
    <lineage>
        <taxon>Bacteria</taxon>
        <taxon>Pseudomonadati</taxon>
        <taxon>Pseudomonadota</taxon>
        <taxon>Alphaproteobacteria</taxon>
        <taxon>Rhodospirillales</taxon>
        <taxon>Magnetospirillaceae</taxon>
        <taxon>Paramagnetospirillum</taxon>
    </lineage>
</organism>
<evidence type="ECO:0000256" key="1">
    <source>
        <dbReference type="ARBA" id="ARBA00000085"/>
    </source>
</evidence>
<evidence type="ECO:0000256" key="5">
    <source>
        <dbReference type="ARBA" id="ARBA00022741"/>
    </source>
</evidence>
<evidence type="ECO:0000256" key="2">
    <source>
        <dbReference type="ARBA" id="ARBA00012438"/>
    </source>
</evidence>
<evidence type="ECO:0000259" key="10">
    <source>
        <dbReference type="PROSITE" id="PS50109"/>
    </source>
</evidence>